<evidence type="ECO:0000313" key="3">
    <source>
        <dbReference type="Proteomes" id="UP000002489"/>
    </source>
</evidence>
<name>A0A0D2YF19_FUSOF</name>
<organism evidence="2 3">
    <name type="scientific">Fusarium oxysporum (strain Fo5176)</name>
    <name type="common">Fusarium vascular wilt</name>
    <dbReference type="NCBI Taxonomy" id="660025"/>
    <lineage>
        <taxon>Eukaryota</taxon>
        <taxon>Fungi</taxon>
        <taxon>Dikarya</taxon>
        <taxon>Ascomycota</taxon>
        <taxon>Pezizomycotina</taxon>
        <taxon>Sordariomycetes</taxon>
        <taxon>Hypocreomycetidae</taxon>
        <taxon>Hypocreales</taxon>
        <taxon>Nectriaceae</taxon>
        <taxon>Fusarium</taxon>
        <taxon>Fusarium oxysporum species complex</taxon>
    </lineage>
</organism>
<dbReference type="EnsemblFungi" id="FOXG_14907T0">
    <property type="protein sequence ID" value="FOXG_14907P0"/>
    <property type="gene ID" value="FOXG_14907"/>
</dbReference>
<dbReference type="Proteomes" id="UP000002489">
    <property type="component" value="Unassembled WGS sequence"/>
</dbReference>
<feature type="compositionally biased region" description="Acidic residues" evidence="1">
    <location>
        <begin position="143"/>
        <end position="161"/>
    </location>
</feature>
<sequence length="195" mass="22354">MPPSCHGYKASTVTTLTPELYAHVKGVLLRDQNFVKRENEPRVYSKTQGEDSFAATSLWLKRTQWPAIFHKSRRDILGQGPSRGDPDILQHIWEHQVWATIDVPRGFWPARPSYAENHAPLRGAQPDISGPMRWSDARLSSNEEYDAESDEDNYETSEDEDELHKAKRLTNREFHVIRFLPIRLGVASNTSNSNL</sequence>
<accession>A0A0D2YF19</accession>
<dbReference type="AlphaFoldDB" id="A0A0D2YF19"/>
<protein>
    <submittedName>
        <fullName evidence="2">Uncharacterized protein</fullName>
    </submittedName>
</protein>
<evidence type="ECO:0000256" key="1">
    <source>
        <dbReference type="SAM" id="MobiDB-lite"/>
    </source>
</evidence>
<reference evidence="3" key="1">
    <citation type="journal article" date="2012" name="Mol. Plant Microbe Interact.">
        <title>A highly conserved effector in Fusarium oxysporum is required for full virulence on Arabidopsis.</title>
        <authorList>
            <person name="Thatcher L.F."/>
            <person name="Gardiner D.M."/>
            <person name="Kazan K."/>
            <person name="Manners J."/>
        </authorList>
    </citation>
    <scope>NUCLEOTIDE SEQUENCE [LARGE SCALE GENOMIC DNA]</scope>
    <source>
        <strain evidence="3">Fo5176</strain>
    </source>
</reference>
<proteinExistence type="predicted"/>
<feature type="region of interest" description="Disordered" evidence="1">
    <location>
        <begin position="116"/>
        <end position="164"/>
    </location>
</feature>
<evidence type="ECO:0000313" key="2">
    <source>
        <dbReference type="EnsemblFungi" id="FOXG_14907P0"/>
    </source>
</evidence>
<reference evidence="2" key="2">
    <citation type="submission" date="2025-08" db="UniProtKB">
        <authorList>
            <consortium name="EnsemblFungi"/>
        </authorList>
    </citation>
    <scope>IDENTIFICATION</scope>
    <source>
        <strain evidence="2">4287 / CBS 123668 / FGSC 9935 / NRRL 34936</strain>
    </source>
</reference>